<accession>A0A143DDI0</accession>
<keyword evidence="1" id="KW-0472">Membrane</keyword>
<keyword evidence="3" id="KW-1185">Reference proteome</keyword>
<dbReference type="KEGG" id="hjo:AY555_03060"/>
<protein>
    <recommendedName>
        <fullName evidence="4">LPS export ABC transporter periplasmic protein LptC</fullName>
    </recommendedName>
</protein>
<evidence type="ECO:0000313" key="2">
    <source>
        <dbReference type="EMBL" id="AMW34333.1"/>
    </source>
</evidence>
<keyword evidence="1" id="KW-0812">Transmembrane</keyword>
<dbReference type="Proteomes" id="UP000076066">
    <property type="component" value="Chromosome"/>
</dbReference>
<gene>
    <name evidence="2" type="ORF">AY555_03060</name>
</gene>
<organism evidence="2 3">
    <name type="scientific">Haematospirillum jordaniae</name>
    <dbReference type="NCBI Taxonomy" id="1549855"/>
    <lineage>
        <taxon>Bacteria</taxon>
        <taxon>Pseudomonadati</taxon>
        <taxon>Pseudomonadota</taxon>
        <taxon>Alphaproteobacteria</taxon>
        <taxon>Rhodospirillales</taxon>
        <taxon>Novispirillaceae</taxon>
        <taxon>Haematospirillum</taxon>
    </lineage>
</organism>
<feature type="transmembrane region" description="Helical" evidence="1">
    <location>
        <begin position="20"/>
        <end position="41"/>
    </location>
</feature>
<dbReference type="OrthoDB" id="8441710at2"/>
<proteinExistence type="predicted"/>
<evidence type="ECO:0008006" key="4">
    <source>
        <dbReference type="Google" id="ProtNLM"/>
    </source>
</evidence>
<sequence length="209" mass="22677">MPVPDPSGRWSLLFGYSRLVVAMKVLLPALALLLIVGVLLWPRLVADTTAPSSLIQAATEDVPLENKQMEQPRYRATDADNQPYTLNADRVWEVVPGSSEFNLVNPRADMTTNDGAWLAMDAPEGLYYENQSILDLSGGVNLYHDAGYELHTPSVTIDVAGGEAIGMEAVEGQGPSMTIASEGIHVVERGRSVLFTGKVRLVLYPEKAP</sequence>
<evidence type="ECO:0000313" key="3">
    <source>
        <dbReference type="Proteomes" id="UP000076066"/>
    </source>
</evidence>
<dbReference type="RefSeq" id="WP_066133299.1">
    <property type="nucleotide sequence ID" value="NZ_CP014525.1"/>
</dbReference>
<keyword evidence="1" id="KW-1133">Transmembrane helix</keyword>
<dbReference type="Pfam" id="PF06835">
    <property type="entry name" value="LptC"/>
    <property type="match status" value="1"/>
</dbReference>
<name>A0A143DDI0_9PROT</name>
<dbReference type="GeneID" id="53316130"/>
<dbReference type="InterPro" id="IPR010664">
    <property type="entry name" value="LipoPS_assembly_LptC-rel"/>
</dbReference>
<dbReference type="EMBL" id="CP014525">
    <property type="protein sequence ID" value="AMW34333.1"/>
    <property type="molecule type" value="Genomic_DNA"/>
</dbReference>
<reference evidence="2 3" key="1">
    <citation type="submission" date="2016-02" db="EMBL/GenBank/DDBJ databases">
        <title>Complete Genome of H5569, the type strain of the newly described species Haematospirillium jordaniae.</title>
        <authorList>
            <person name="Nicholson A.C."/>
            <person name="Humrighouse B.W."/>
            <person name="Loparov V."/>
            <person name="McQuiston J.R."/>
        </authorList>
    </citation>
    <scope>NUCLEOTIDE SEQUENCE [LARGE SCALE GENOMIC DNA]</scope>
    <source>
        <strain evidence="2 3">H5569</strain>
    </source>
</reference>
<evidence type="ECO:0000256" key="1">
    <source>
        <dbReference type="SAM" id="Phobius"/>
    </source>
</evidence>
<dbReference type="Gene3D" id="2.60.450.10">
    <property type="entry name" value="Lipopolysaccharide (LPS) transport protein A like domain"/>
    <property type="match status" value="1"/>
</dbReference>
<dbReference type="STRING" id="1549855.AY555_03060"/>
<dbReference type="AlphaFoldDB" id="A0A143DDI0"/>